<evidence type="ECO:0000313" key="2">
    <source>
        <dbReference type="Proteomes" id="UP000831701"/>
    </source>
</evidence>
<accession>A0ACB8WUK6</accession>
<protein>
    <submittedName>
        <fullName evidence="1">Uncharacterized protein</fullName>
    </submittedName>
</protein>
<organism evidence="1 2">
    <name type="scientific">Scortum barcoo</name>
    <name type="common">barcoo grunter</name>
    <dbReference type="NCBI Taxonomy" id="214431"/>
    <lineage>
        <taxon>Eukaryota</taxon>
        <taxon>Metazoa</taxon>
        <taxon>Chordata</taxon>
        <taxon>Craniata</taxon>
        <taxon>Vertebrata</taxon>
        <taxon>Euteleostomi</taxon>
        <taxon>Actinopterygii</taxon>
        <taxon>Neopterygii</taxon>
        <taxon>Teleostei</taxon>
        <taxon>Neoteleostei</taxon>
        <taxon>Acanthomorphata</taxon>
        <taxon>Eupercaria</taxon>
        <taxon>Centrarchiformes</taxon>
        <taxon>Terapontoidei</taxon>
        <taxon>Terapontidae</taxon>
        <taxon>Scortum</taxon>
    </lineage>
</organism>
<proteinExistence type="predicted"/>
<sequence>MACHPGVNRTLSLVKRLFWWPTAEKDVRDYVLACSDLCPSKSFRLVFILKLMGKRNVPTRTWSLPYGVWSPQTPAPGALIFHGWNTHTIHSPARPPDFHLLKLPSATNHLCFPGQEEELSVPSVQHHLQRCQAVWRRARAALKATAKWNQRTADKKWPPAPQYIVGQSVWLSSRNIPLRTESRKLSPRFLGPFTIQEIINPSAVRLKLPASMRIHPTFRVSQLKPVVTSPLCPPADPPPSRLINDHPAYTVRWLLDVRRRGRGLQYLVDWEGHGPEERSWVPRRLILDPEMVKQFHQDHPNKPGGSPRGAH</sequence>
<dbReference type="EMBL" id="CM041536">
    <property type="protein sequence ID" value="KAI3371486.1"/>
    <property type="molecule type" value="Genomic_DNA"/>
</dbReference>
<comment type="caution">
    <text evidence="1">The sequence shown here is derived from an EMBL/GenBank/DDBJ whole genome shotgun (WGS) entry which is preliminary data.</text>
</comment>
<reference evidence="1" key="1">
    <citation type="submission" date="2022-04" db="EMBL/GenBank/DDBJ databases">
        <title>Jade perch genome.</title>
        <authorList>
            <person name="Chao B."/>
        </authorList>
    </citation>
    <scope>NUCLEOTIDE SEQUENCE</scope>
    <source>
        <strain evidence="1">CB-2022</strain>
    </source>
</reference>
<name>A0ACB8WUK6_9TELE</name>
<evidence type="ECO:0000313" key="1">
    <source>
        <dbReference type="EMBL" id="KAI3371486.1"/>
    </source>
</evidence>
<dbReference type="Proteomes" id="UP000831701">
    <property type="component" value="Chromosome 6"/>
</dbReference>
<gene>
    <name evidence="1" type="ORF">L3Q82_024070</name>
</gene>
<keyword evidence="2" id="KW-1185">Reference proteome</keyword>